<name>A0AAW2TLE0_9LAMI</name>
<protein>
    <submittedName>
        <fullName evidence="2">Uncharacterized protein</fullName>
    </submittedName>
</protein>
<feature type="compositionally biased region" description="Low complexity" evidence="1">
    <location>
        <begin position="51"/>
        <end position="79"/>
    </location>
</feature>
<accession>A0AAW2TLE0</accession>
<proteinExistence type="predicted"/>
<feature type="region of interest" description="Disordered" evidence="1">
    <location>
        <begin position="1"/>
        <end position="83"/>
    </location>
</feature>
<evidence type="ECO:0000313" key="2">
    <source>
        <dbReference type="EMBL" id="KAL0405432.1"/>
    </source>
</evidence>
<reference evidence="2" key="2">
    <citation type="journal article" date="2024" name="Plant">
        <title>Genomic evolution and insights into agronomic trait innovations of Sesamum species.</title>
        <authorList>
            <person name="Miao H."/>
            <person name="Wang L."/>
            <person name="Qu L."/>
            <person name="Liu H."/>
            <person name="Sun Y."/>
            <person name="Le M."/>
            <person name="Wang Q."/>
            <person name="Wei S."/>
            <person name="Zheng Y."/>
            <person name="Lin W."/>
            <person name="Duan Y."/>
            <person name="Cao H."/>
            <person name="Xiong S."/>
            <person name="Wang X."/>
            <person name="Wei L."/>
            <person name="Li C."/>
            <person name="Ma Q."/>
            <person name="Ju M."/>
            <person name="Zhao R."/>
            <person name="Li G."/>
            <person name="Mu C."/>
            <person name="Tian Q."/>
            <person name="Mei H."/>
            <person name="Zhang T."/>
            <person name="Gao T."/>
            <person name="Zhang H."/>
        </authorList>
    </citation>
    <scope>NUCLEOTIDE SEQUENCE</scope>
    <source>
        <strain evidence="2">KEN1</strain>
    </source>
</reference>
<organism evidence="2">
    <name type="scientific">Sesamum latifolium</name>
    <dbReference type="NCBI Taxonomy" id="2727402"/>
    <lineage>
        <taxon>Eukaryota</taxon>
        <taxon>Viridiplantae</taxon>
        <taxon>Streptophyta</taxon>
        <taxon>Embryophyta</taxon>
        <taxon>Tracheophyta</taxon>
        <taxon>Spermatophyta</taxon>
        <taxon>Magnoliopsida</taxon>
        <taxon>eudicotyledons</taxon>
        <taxon>Gunneridae</taxon>
        <taxon>Pentapetalae</taxon>
        <taxon>asterids</taxon>
        <taxon>lamiids</taxon>
        <taxon>Lamiales</taxon>
        <taxon>Pedaliaceae</taxon>
        <taxon>Sesamum</taxon>
    </lineage>
</organism>
<comment type="caution">
    <text evidence="2">The sequence shown here is derived from an EMBL/GenBank/DDBJ whole genome shotgun (WGS) entry which is preliminary data.</text>
</comment>
<gene>
    <name evidence="2" type="ORF">Slati_3857100</name>
</gene>
<evidence type="ECO:0000256" key="1">
    <source>
        <dbReference type="SAM" id="MobiDB-lite"/>
    </source>
</evidence>
<sequence>MTANIIFGKLLRNQSENRRGGTPLPRSPRGTPSSSNFKGKRPASTSPSIALGGSSKKSRPSPLSTPPSGSSRPSLGLPPVKDERGIPLRVSRASFESLHSLSSLEAERGGNLSLVHSLMRGVLSPIDKQLLAPLSMEELEGVASSFLLKVSLELGYWADRLSDYKKSEEFQAEVAIIAGLYFEHGFTACKEQFLAQGYPPEGEEPSFLDLGTTMENAPKPLIGS</sequence>
<reference evidence="2" key="1">
    <citation type="submission" date="2020-06" db="EMBL/GenBank/DDBJ databases">
        <authorList>
            <person name="Li T."/>
            <person name="Hu X."/>
            <person name="Zhang T."/>
            <person name="Song X."/>
            <person name="Zhang H."/>
            <person name="Dai N."/>
            <person name="Sheng W."/>
            <person name="Hou X."/>
            <person name="Wei L."/>
        </authorList>
    </citation>
    <scope>NUCLEOTIDE SEQUENCE</scope>
    <source>
        <strain evidence="2">KEN1</strain>
        <tissue evidence="2">Leaf</tissue>
    </source>
</reference>
<dbReference type="AlphaFoldDB" id="A0AAW2TLE0"/>
<feature type="compositionally biased region" description="Polar residues" evidence="1">
    <location>
        <begin position="30"/>
        <end position="48"/>
    </location>
</feature>
<feature type="region of interest" description="Disordered" evidence="1">
    <location>
        <begin position="205"/>
        <end position="224"/>
    </location>
</feature>
<dbReference type="EMBL" id="JACGWN010000014">
    <property type="protein sequence ID" value="KAL0405432.1"/>
    <property type="molecule type" value="Genomic_DNA"/>
</dbReference>